<name>X1HDE0_9ZZZZ</name>
<dbReference type="EMBL" id="BARU01030871">
    <property type="protein sequence ID" value="GAH68201.1"/>
    <property type="molecule type" value="Genomic_DNA"/>
</dbReference>
<reference evidence="1" key="1">
    <citation type="journal article" date="2014" name="Front. Microbiol.">
        <title>High frequency of phylogenetically diverse reductive dehalogenase-homologous genes in deep subseafloor sedimentary metagenomes.</title>
        <authorList>
            <person name="Kawai M."/>
            <person name="Futagami T."/>
            <person name="Toyoda A."/>
            <person name="Takaki Y."/>
            <person name="Nishi S."/>
            <person name="Hori S."/>
            <person name="Arai W."/>
            <person name="Tsubouchi T."/>
            <person name="Morono Y."/>
            <person name="Uchiyama I."/>
            <person name="Ito T."/>
            <person name="Fujiyama A."/>
            <person name="Inagaki F."/>
            <person name="Takami H."/>
        </authorList>
    </citation>
    <scope>NUCLEOTIDE SEQUENCE</scope>
    <source>
        <strain evidence="1">Expedition CK06-06</strain>
    </source>
</reference>
<feature type="non-terminal residue" evidence="1">
    <location>
        <position position="1"/>
    </location>
</feature>
<protein>
    <submittedName>
        <fullName evidence="1">Uncharacterized protein</fullName>
    </submittedName>
</protein>
<dbReference type="AlphaFoldDB" id="X1HDE0"/>
<sequence length="48" mass="5760">LLYIPGVKYKELIEEETRVDWRMKPKAVSIRELFKNLRKKKGDKNKLG</sequence>
<accession>X1HDE0</accession>
<comment type="caution">
    <text evidence="1">The sequence shown here is derived from an EMBL/GenBank/DDBJ whole genome shotgun (WGS) entry which is preliminary data.</text>
</comment>
<evidence type="ECO:0000313" key="1">
    <source>
        <dbReference type="EMBL" id="GAH68201.1"/>
    </source>
</evidence>
<organism evidence="1">
    <name type="scientific">marine sediment metagenome</name>
    <dbReference type="NCBI Taxonomy" id="412755"/>
    <lineage>
        <taxon>unclassified sequences</taxon>
        <taxon>metagenomes</taxon>
        <taxon>ecological metagenomes</taxon>
    </lineage>
</organism>
<gene>
    <name evidence="1" type="ORF">S03H2_48904</name>
</gene>
<proteinExistence type="predicted"/>